<evidence type="ECO:0000256" key="2">
    <source>
        <dbReference type="ARBA" id="ARBA00022679"/>
    </source>
</evidence>
<dbReference type="PROSITE" id="PS50994">
    <property type="entry name" value="INTEGRASE"/>
    <property type="match status" value="1"/>
</dbReference>
<reference evidence="10" key="1">
    <citation type="journal article" date="2019" name="Sci. Rep.">
        <title>Draft genome of Tanacetum cinerariifolium, the natural source of mosquito coil.</title>
        <authorList>
            <person name="Yamashiro T."/>
            <person name="Shiraishi A."/>
            <person name="Satake H."/>
            <person name="Nakayama K."/>
        </authorList>
    </citation>
    <scope>NUCLEOTIDE SEQUENCE</scope>
</reference>
<evidence type="ECO:0000259" key="9">
    <source>
        <dbReference type="PROSITE" id="PS50994"/>
    </source>
</evidence>
<evidence type="ECO:0000256" key="5">
    <source>
        <dbReference type="ARBA" id="ARBA00022759"/>
    </source>
</evidence>
<dbReference type="CDD" id="cd01647">
    <property type="entry name" value="RT_LTR"/>
    <property type="match status" value="1"/>
</dbReference>
<evidence type="ECO:0000256" key="6">
    <source>
        <dbReference type="ARBA" id="ARBA00022801"/>
    </source>
</evidence>
<feature type="region of interest" description="Disordered" evidence="8">
    <location>
        <begin position="279"/>
        <end position="311"/>
    </location>
</feature>
<dbReference type="SUPFAM" id="SSF56672">
    <property type="entry name" value="DNA/RNA polymerases"/>
    <property type="match status" value="1"/>
</dbReference>
<keyword evidence="5" id="KW-0255">Endonuclease</keyword>
<dbReference type="InterPro" id="IPR036397">
    <property type="entry name" value="RNaseH_sf"/>
</dbReference>
<dbReference type="Pfam" id="PF00078">
    <property type="entry name" value="RVT_1"/>
    <property type="match status" value="1"/>
</dbReference>
<dbReference type="InterPro" id="IPR043502">
    <property type="entry name" value="DNA/RNA_pol_sf"/>
</dbReference>
<dbReference type="GO" id="GO:0003676">
    <property type="term" value="F:nucleic acid binding"/>
    <property type="evidence" value="ECO:0007669"/>
    <property type="project" value="InterPro"/>
</dbReference>
<evidence type="ECO:0000313" key="10">
    <source>
        <dbReference type="EMBL" id="GEU43992.1"/>
    </source>
</evidence>
<keyword evidence="7 10" id="KW-0695">RNA-directed DNA polymerase</keyword>
<dbReference type="GO" id="GO:0004519">
    <property type="term" value="F:endonuclease activity"/>
    <property type="evidence" value="ECO:0007669"/>
    <property type="project" value="UniProtKB-KW"/>
</dbReference>
<dbReference type="InterPro" id="IPR026960">
    <property type="entry name" value="RVT-Znf"/>
</dbReference>
<feature type="compositionally biased region" description="Acidic residues" evidence="8">
    <location>
        <begin position="339"/>
        <end position="353"/>
    </location>
</feature>
<feature type="domain" description="Integrase catalytic" evidence="9">
    <location>
        <begin position="1003"/>
        <end position="1203"/>
    </location>
</feature>
<dbReference type="Gene3D" id="3.30.420.10">
    <property type="entry name" value="Ribonuclease H-like superfamily/Ribonuclease H"/>
    <property type="match status" value="1"/>
</dbReference>
<dbReference type="Gene3D" id="3.30.70.270">
    <property type="match status" value="1"/>
</dbReference>
<dbReference type="PANTHER" id="PTHR24559">
    <property type="entry name" value="TRANSPOSON TY3-I GAG-POL POLYPROTEIN"/>
    <property type="match status" value="1"/>
</dbReference>
<dbReference type="InterPro" id="IPR043128">
    <property type="entry name" value="Rev_trsase/Diguanyl_cyclase"/>
</dbReference>
<dbReference type="InterPro" id="IPR053134">
    <property type="entry name" value="RNA-dir_DNA_polymerase"/>
</dbReference>
<evidence type="ECO:0000256" key="7">
    <source>
        <dbReference type="ARBA" id="ARBA00022918"/>
    </source>
</evidence>
<proteinExistence type="predicted"/>
<protein>
    <submittedName>
        <fullName evidence="10">Putative reverse transcriptase domain, ribonuclease H-like domain, aspartic peptidase domain protein</fullName>
    </submittedName>
</protein>
<dbReference type="InterPro" id="IPR012337">
    <property type="entry name" value="RNaseH-like_sf"/>
</dbReference>
<comment type="caution">
    <text evidence="10">The sequence shown here is derived from an EMBL/GenBank/DDBJ whole genome shotgun (WGS) entry which is preliminary data.</text>
</comment>
<dbReference type="GO" id="GO:0006508">
    <property type="term" value="P:proteolysis"/>
    <property type="evidence" value="ECO:0007669"/>
    <property type="project" value="UniProtKB-KW"/>
</dbReference>
<evidence type="ECO:0000256" key="8">
    <source>
        <dbReference type="SAM" id="MobiDB-lite"/>
    </source>
</evidence>
<dbReference type="InterPro" id="IPR001584">
    <property type="entry name" value="Integrase_cat-core"/>
</dbReference>
<keyword evidence="3" id="KW-0548">Nucleotidyltransferase</keyword>
<accession>A0A6L2K5D1</accession>
<organism evidence="10">
    <name type="scientific">Tanacetum cinerariifolium</name>
    <name type="common">Dalmatian daisy</name>
    <name type="synonym">Chrysanthemum cinerariifolium</name>
    <dbReference type="NCBI Taxonomy" id="118510"/>
    <lineage>
        <taxon>Eukaryota</taxon>
        <taxon>Viridiplantae</taxon>
        <taxon>Streptophyta</taxon>
        <taxon>Embryophyta</taxon>
        <taxon>Tracheophyta</taxon>
        <taxon>Spermatophyta</taxon>
        <taxon>Magnoliopsida</taxon>
        <taxon>eudicotyledons</taxon>
        <taxon>Gunneridae</taxon>
        <taxon>Pentapetalae</taxon>
        <taxon>asterids</taxon>
        <taxon>campanulids</taxon>
        <taxon>Asterales</taxon>
        <taxon>Asteraceae</taxon>
        <taxon>Asteroideae</taxon>
        <taxon>Anthemideae</taxon>
        <taxon>Anthemidinae</taxon>
        <taxon>Tanacetum</taxon>
    </lineage>
</organism>
<dbReference type="InterPro" id="IPR000477">
    <property type="entry name" value="RT_dom"/>
</dbReference>
<dbReference type="PANTHER" id="PTHR24559:SF427">
    <property type="entry name" value="RNA-DIRECTED DNA POLYMERASE"/>
    <property type="match status" value="1"/>
</dbReference>
<dbReference type="FunFam" id="3.10.10.10:FF:000007">
    <property type="entry name" value="Retrovirus-related Pol polyprotein from transposon 17.6-like Protein"/>
    <property type="match status" value="1"/>
</dbReference>
<dbReference type="Pfam" id="PF13966">
    <property type="entry name" value="zf-RVT"/>
    <property type="match status" value="1"/>
</dbReference>
<dbReference type="Pfam" id="PF24626">
    <property type="entry name" value="SH3_Tf2-1"/>
    <property type="match status" value="1"/>
</dbReference>
<dbReference type="EMBL" id="BKCJ010001783">
    <property type="protein sequence ID" value="GEU43992.1"/>
    <property type="molecule type" value="Genomic_DNA"/>
</dbReference>
<name>A0A6L2K5D1_TANCI</name>
<keyword evidence="4" id="KW-0540">Nuclease</keyword>
<dbReference type="InterPro" id="IPR056924">
    <property type="entry name" value="SH3_Tf2-1"/>
</dbReference>
<evidence type="ECO:0000256" key="4">
    <source>
        <dbReference type="ARBA" id="ARBA00022722"/>
    </source>
</evidence>
<dbReference type="GO" id="GO:0003964">
    <property type="term" value="F:RNA-directed DNA polymerase activity"/>
    <property type="evidence" value="ECO:0007669"/>
    <property type="project" value="UniProtKB-KW"/>
</dbReference>
<keyword evidence="6" id="KW-0378">Hydrolase</keyword>
<dbReference type="GO" id="GO:0015074">
    <property type="term" value="P:DNA integration"/>
    <property type="evidence" value="ECO:0007669"/>
    <property type="project" value="InterPro"/>
</dbReference>
<dbReference type="GO" id="GO:0008233">
    <property type="term" value="F:peptidase activity"/>
    <property type="evidence" value="ECO:0007669"/>
    <property type="project" value="UniProtKB-KW"/>
</dbReference>
<dbReference type="Gene3D" id="3.10.10.10">
    <property type="entry name" value="HIV Type 1 Reverse Transcriptase, subunit A, domain 1"/>
    <property type="match status" value="1"/>
</dbReference>
<keyword evidence="1" id="KW-0645">Protease</keyword>
<sequence>MDSIISLGQKNTRAEYMILFGADNHPPMLDKDLYDSWKSQMELYMQNREHERMILKSVEHGPLIWPMVEENGVIRTKKYVELSAAEKIQADYDMKATNIILQDSGFVVPVFSPGDDPIACLNKAMAFLTAVASSRVMLRAQGGILQVDKQGLLNATTVKEKAMLAEAQEAGQIMDEEQLTFLADPRILASQVQTIIPHNAAFQTEDLDTYDYDCDDLSNAQAVLMANISNYDSDVISEAQQDSMILHVIEQISKQMINHVNNWEKANKEQNKESITAELERYKERPVAPPSPEYVSGPEHPPSPDYVPVPYDAEAPLEDQSLPAEASPIAASPGYVADSDLDEDPKEDPEDDHADYPADGGNGDEEPLNYDDDDDDDDDDTDDEDEEPLEDEEDDKEEEDEYLALADSSSVPIVDPVLSAGDTEELEAAPTPRSPLLRLKTRLCMARKTVKLEPPMSASMEACIARHVALLLPPLPVLSPSLPLTSPLTTSPNDTRAPLGYRAAMIRMRALLPYTSCRTDIPEANVPPRKKAYLATLAFRFEVGESFAAGAARQLGPIESDLRRCRQRTDEFEVRFEEVQDDRALLRARVNTLFRDRLDHRHTTMLLDREAMYACIAVALAEHNADRSRNGDNNNDSGTGGRRQVTTQREFTYTDFLKCQPMRSALTWWNSHMRAVRQDAAYAMPWADLKRMITDKYCPREESTKEAIEFGTEMMDKKMLTHAERQAGHKRKFDDTLRNNQNQQQLFKRNNVARAYTAGPGDKKPYGGTKPLCSKCNYHHDGPCAPKYTNFKKISHLTRDYKGQHTATNNNNNQRAQGANARGVTCFECGVQELKISQREKPLEDVPIVQEFLEDLPGIPPTRQVELQIDLIHGAAPVPRAPYRLAPSEMKELSDQLKELSDKGFKRPSSSPWGALVLFVKKNEGSFWLCIDYRELNKLMVKNSYPLPRINDFFDQLQGSSVYSKIDLRLGYHQLRVREEDISKTAFRTRYGHYEFQVMPFGLTNAPAVFMDLMNRKELNMRQHRWLELLSDYDYEIRYHLGKANVVADALSKKERIKSLRVRALVMTIGLDLLRKILEAQTEAIKPENLKSEDVGDQLTKSTHFLPMKEIDPMDKLARLYLKEVKSFQKAMGTRLDMSTMYHPQTDGQSERTIQTLEDMLRACVIDFGNGWERHLPLIKFSYNNSYHASIKAAPFEALYGQKCRSPVCWAEVRDALLTYPELIHETTEKIVRIKQRIQAVRDHQKSYADVRHKPLEFQVGDRVILNVSPWKGVVHFGKRGNLNQRYIRPFNVLAKVETVAYRLELPEQLSRVHCTFHVSNLKKCLSDEPLAISLHEIHIDEKLDFTEEQLEIMDREVKRLKHSRGNMSRIKAWDDVINKVLCRLSKWKMKILFIGDRFTLLKSVLGASPIYFMSMFNAPIQEKGGLSVSSFYALNHAFTFKWIWRFRTQGSSLWSRVIKLIHREDGKIGKSKYRLMSNWNNITRRITLPQNKGIDILGYNKKKTGNGENTLFWGEVWKSDAPFNLLYPRIFTLESCKFITVANKMAHSSLASSLRRNPRGGIEQVQMANLISNFKDFTLPNMHDRWRWSLSGDGEFSVASVRNLSDDRTLAEVGAKTHWIKYVPIKVNILAWRIKPNNLPSRLNLSRRGLDIDTIFCPSCNSAVESRNHIFFGCPTVKDLYKFLARWWDVSMMTFFSYDEW</sequence>
<dbReference type="SUPFAM" id="SSF53098">
    <property type="entry name" value="Ribonuclease H-like"/>
    <property type="match status" value="1"/>
</dbReference>
<feature type="compositionally biased region" description="Acidic residues" evidence="8">
    <location>
        <begin position="362"/>
        <end position="402"/>
    </location>
</feature>
<evidence type="ECO:0000256" key="3">
    <source>
        <dbReference type="ARBA" id="ARBA00022695"/>
    </source>
</evidence>
<evidence type="ECO:0000256" key="1">
    <source>
        <dbReference type="ARBA" id="ARBA00022670"/>
    </source>
</evidence>
<feature type="region of interest" description="Disordered" evidence="8">
    <location>
        <begin position="330"/>
        <end position="415"/>
    </location>
</feature>
<gene>
    <name evidence="10" type="ORF">Tci_015970</name>
</gene>
<feature type="region of interest" description="Disordered" evidence="8">
    <location>
        <begin position="626"/>
        <end position="645"/>
    </location>
</feature>
<keyword evidence="2" id="KW-0808">Transferase</keyword>